<proteinExistence type="inferred from homology"/>
<protein>
    <submittedName>
        <fullName evidence="10">Associated tyrosine- and threonine-specific cdc2-inhibitory kinase</fullName>
    </submittedName>
</protein>
<evidence type="ECO:0000313" key="11">
    <source>
        <dbReference type="Proteomes" id="UP001153069"/>
    </source>
</evidence>
<evidence type="ECO:0000256" key="3">
    <source>
        <dbReference type="ARBA" id="ARBA00022777"/>
    </source>
</evidence>
<feature type="region of interest" description="Disordered" evidence="8">
    <location>
        <begin position="1"/>
        <end position="33"/>
    </location>
</feature>
<reference evidence="10" key="1">
    <citation type="submission" date="2020-06" db="EMBL/GenBank/DDBJ databases">
        <authorList>
            <consortium name="Plant Systems Biology data submission"/>
        </authorList>
    </citation>
    <scope>NUCLEOTIDE SEQUENCE</scope>
    <source>
        <strain evidence="10">D6</strain>
    </source>
</reference>
<dbReference type="Gene3D" id="1.10.510.10">
    <property type="entry name" value="Transferase(Phosphotransferase) domain 1"/>
    <property type="match status" value="1"/>
</dbReference>
<dbReference type="PROSITE" id="PS00108">
    <property type="entry name" value="PROTEIN_KINASE_ST"/>
    <property type="match status" value="1"/>
</dbReference>
<evidence type="ECO:0000259" key="9">
    <source>
        <dbReference type="PROSITE" id="PS50011"/>
    </source>
</evidence>
<dbReference type="InterPro" id="IPR008271">
    <property type="entry name" value="Ser/Thr_kinase_AS"/>
</dbReference>
<evidence type="ECO:0000256" key="8">
    <source>
        <dbReference type="SAM" id="MobiDB-lite"/>
    </source>
</evidence>
<accession>A0A9N8HB92</accession>
<dbReference type="SMART" id="SM00220">
    <property type="entry name" value="S_TKc"/>
    <property type="match status" value="1"/>
</dbReference>
<dbReference type="AlphaFoldDB" id="A0A9N8HB92"/>
<comment type="similarity">
    <text evidence="6">Belongs to the protein kinase superfamily. Ser/Thr protein kinase family. GCN2 subfamily.</text>
</comment>
<comment type="caution">
    <text evidence="10">The sequence shown here is derived from an EMBL/GenBank/DDBJ whole genome shotgun (WGS) entry which is preliminary data.</text>
</comment>
<evidence type="ECO:0000256" key="6">
    <source>
        <dbReference type="ARBA" id="ARBA00037982"/>
    </source>
</evidence>
<dbReference type="GO" id="GO:0004713">
    <property type="term" value="F:protein tyrosine kinase activity"/>
    <property type="evidence" value="ECO:0007669"/>
    <property type="project" value="TreeGrafter"/>
</dbReference>
<feature type="compositionally biased region" description="Acidic residues" evidence="8">
    <location>
        <begin position="83"/>
        <end position="93"/>
    </location>
</feature>
<feature type="domain" description="Protein kinase" evidence="9">
    <location>
        <begin position="381"/>
        <end position="639"/>
    </location>
</feature>
<dbReference type="InterPro" id="IPR050339">
    <property type="entry name" value="CC_SR_Kinase"/>
</dbReference>
<keyword evidence="2 7" id="KW-0547">Nucleotide-binding</keyword>
<gene>
    <name evidence="10" type="ORF">SEMRO_269_G103930.1</name>
</gene>
<keyword evidence="5" id="KW-0652">Protein synthesis inhibitor</keyword>
<dbReference type="PANTHER" id="PTHR11042">
    <property type="entry name" value="EUKARYOTIC TRANSLATION INITIATION FACTOR 2-ALPHA KINASE EIF2-ALPHA KINASE -RELATED"/>
    <property type="match status" value="1"/>
</dbReference>
<keyword evidence="4 7" id="KW-0067">ATP-binding</keyword>
<evidence type="ECO:0000256" key="5">
    <source>
        <dbReference type="ARBA" id="ARBA00023193"/>
    </source>
</evidence>
<dbReference type="GO" id="GO:0005737">
    <property type="term" value="C:cytoplasm"/>
    <property type="evidence" value="ECO:0007669"/>
    <property type="project" value="TreeGrafter"/>
</dbReference>
<evidence type="ECO:0000256" key="1">
    <source>
        <dbReference type="ARBA" id="ARBA00022679"/>
    </source>
</evidence>
<feature type="region of interest" description="Disordered" evidence="8">
    <location>
        <begin position="269"/>
        <end position="344"/>
    </location>
</feature>
<feature type="compositionally biased region" description="Polar residues" evidence="8">
    <location>
        <begin position="1"/>
        <end position="10"/>
    </location>
</feature>
<dbReference type="GO" id="GO:0017148">
    <property type="term" value="P:negative regulation of translation"/>
    <property type="evidence" value="ECO:0007669"/>
    <property type="project" value="UniProtKB-KW"/>
</dbReference>
<feature type="compositionally biased region" description="Polar residues" evidence="8">
    <location>
        <begin position="236"/>
        <end position="251"/>
    </location>
</feature>
<dbReference type="OrthoDB" id="5337378at2759"/>
<keyword evidence="1" id="KW-0808">Transferase</keyword>
<dbReference type="InterPro" id="IPR011009">
    <property type="entry name" value="Kinase-like_dom_sf"/>
</dbReference>
<evidence type="ECO:0000256" key="4">
    <source>
        <dbReference type="ARBA" id="ARBA00022840"/>
    </source>
</evidence>
<dbReference type="PROSITE" id="PS00107">
    <property type="entry name" value="PROTEIN_KINASE_ATP"/>
    <property type="match status" value="1"/>
</dbReference>
<dbReference type="SUPFAM" id="SSF56112">
    <property type="entry name" value="Protein kinase-like (PK-like)"/>
    <property type="match status" value="1"/>
</dbReference>
<organism evidence="10 11">
    <name type="scientific">Seminavis robusta</name>
    <dbReference type="NCBI Taxonomy" id="568900"/>
    <lineage>
        <taxon>Eukaryota</taxon>
        <taxon>Sar</taxon>
        <taxon>Stramenopiles</taxon>
        <taxon>Ochrophyta</taxon>
        <taxon>Bacillariophyta</taxon>
        <taxon>Bacillariophyceae</taxon>
        <taxon>Bacillariophycidae</taxon>
        <taxon>Naviculales</taxon>
        <taxon>Naviculaceae</taxon>
        <taxon>Seminavis</taxon>
    </lineage>
</organism>
<dbReference type="GO" id="GO:0005634">
    <property type="term" value="C:nucleus"/>
    <property type="evidence" value="ECO:0007669"/>
    <property type="project" value="TreeGrafter"/>
</dbReference>
<dbReference type="PANTHER" id="PTHR11042:SF185">
    <property type="entry name" value="WEE1-LIKE PROTEIN KINASE"/>
    <property type="match status" value="1"/>
</dbReference>
<evidence type="ECO:0000313" key="10">
    <source>
        <dbReference type="EMBL" id="CAB9506502.1"/>
    </source>
</evidence>
<feature type="binding site" evidence="7">
    <location>
        <position position="410"/>
    </location>
    <ligand>
        <name>ATP</name>
        <dbReference type="ChEBI" id="CHEBI:30616"/>
    </ligand>
</feature>
<dbReference type="Pfam" id="PF00069">
    <property type="entry name" value="Pkinase"/>
    <property type="match status" value="1"/>
</dbReference>
<name>A0A9N8HB92_9STRA</name>
<dbReference type="InterPro" id="IPR000719">
    <property type="entry name" value="Prot_kinase_dom"/>
</dbReference>
<dbReference type="Proteomes" id="UP001153069">
    <property type="component" value="Unassembled WGS sequence"/>
</dbReference>
<dbReference type="Gene3D" id="3.30.200.20">
    <property type="entry name" value="Phosphorylase Kinase, domain 1"/>
    <property type="match status" value="1"/>
</dbReference>
<feature type="compositionally biased region" description="Basic and acidic residues" evidence="8">
    <location>
        <begin position="283"/>
        <end position="293"/>
    </location>
</feature>
<dbReference type="GO" id="GO:0005524">
    <property type="term" value="F:ATP binding"/>
    <property type="evidence" value="ECO:0007669"/>
    <property type="project" value="UniProtKB-UniRule"/>
</dbReference>
<dbReference type="PROSITE" id="PS50011">
    <property type="entry name" value="PROTEIN_KINASE_DOM"/>
    <property type="match status" value="1"/>
</dbReference>
<dbReference type="InterPro" id="IPR017441">
    <property type="entry name" value="Protein_kinase_ATP_BS"/>
</dbReference>
<keyword evidence="3 10" id="KW-0418">Kinase</keyword>
<keyword evidence="11" id="KW-1185">Reference proteome</keyword>
<dbReference type="EMBL" id="CAICTM010000268">
    <property type="protein sequence ID" value="CAB9506502.1"/>
    <property type="molecule type" value="Genomic_DNA"/>
</dbReference>
<evidence type="ECO:0000256" key="2">
    <source>
        <dbReference type="ARBA" id="ARBA00022741"/>
    </source>
</evidence>
<feature type="compositionally biased region" description="Basic and acidic residues" evidence="8">
    <location>
        <begin position="140"/>
        <end position="149"/>
    </location>
</feature>
<feature type="region of interest" description="Disordered" evidence="8">
    <location>
        <begin position="203"/>
        <end position="255"/>
    </location>
</feature>
<feature type="region of interest" description="Disordered" evidence="8">
    <location>
        <begin position="49"/>
        <end position="155"/>
    </location>
</feature>
<evidence type="ECO:0000256" key="7">
    <source>
        <dbReference type="PROSITE-ProRule" id="PRU10141"/>
    </source>
</evidence>
<sequence length="690" mass="77448">MEAESPTSYGYASWRTAEGGSRSRLFGGAEDAEEVKLEVSRTRLSFSMFAPEGGKTPMNNNSKVAPTKLMKMRNPFDGYLSSSEEDDHDDNDTLESPSTGSGKENDPMTVSFAPGRAPGTRQKMNKRLQKIGDYGRYSRNKKDNHHDSDSMLTSPYVSPSTYLTMDGRCVTSENPFSPMNTDGVAAKTPTMLAMPSFPMSFDLKSPEDGPPTRHRLEKRYASPPTVGKAQLPPQDVSHQSSLASMDTSLDSPDNGMVDTHKVRRLGMDGDVHYPKQQSNNNNKRTDLFVDTKPRRYYMAGSPPIDETSPTDVLSFPPPTPAKSPPNKKNAHLSTPPGTPNIRRPQRPFHANRYHQDCGGGTPDTQVTTATTTTTSRFRSDFDVIDELGKGAFGVVYKVLSRLDGCMYAMKVNLRSAKGNSERKRMLKEVYALAALSDHADPATFHIVRYHQAFIEDDRLYIQTELCTWNLANEIESANGHLPIETRWKLLREMLLALEFIHKHDMVHLDIKPQNIFVKNDTPPVNLFKLGDFGLVSKVSQDKKKEIEEGDSRYMSMELLIEDHRDLKASDIFSLGATLYEICLRRPLPTNGAEWQAIRQGQLMPMMDTPMEMDAIVRQMMHPTFSERPSASDLLRRPQLMSKEQRMLINERNKLFQAKAALAQQVRDFQKLSPPPAGTLARRNTWSGGSF</sequence>